<keyword evidence="5" id="KW-0472">Membrane</keyword>
<dbReference type="EMBL" id="LWSG01000009">
    <property type="protein sequence ID" value="OAS87482.1"/>
    <property type="molecule type" value="Genomic_DNA"/>
</dbReference>
<evidence type="ECO:0000259" key="8">
    <source>
        <dbReference type="Pfam" id="PF05504"/>
    </source>
</evidence>
<keyword evidence="3" id="KW-0309">Germination</keyword>
<dbReference type="STRING" id="152268.A6K24_20140"/>
<accession>A0A179T4U7</accession>
<dbReference type="Gene3D" id="3.30.300.210">
    <property type="entry name" value="Nutrient germinant receptor protein C, domain 3"/>
    <property type="match status" value="1"/>
</dbReference>
<organism evidence="10 11">
    <name type="scientific">Metabacillus litoralis</name>
    <dbReference type="NCBI Taxonomy" id="152268"/>
    <lineage>
        <taxon>Bacteria</taxon>
        <taxon>Bacillati</taxon>
        <taxon>Bacillota</taxon>
        <taxon>Bacilli</taxon>
        <taxon>Bacillales</taxon>
        <taxon>Bacillaceae</taxon>
        <taxon>Metabacillus</taxon>
    </lineage>
</organism>
<keyword evidence="7" id="KW-0449">Lipoprotein</keyword>
<dbReference type="NCBIfam" id="TIGR02887">
    <property type="entry name" value="spore_ger_x_C"/>
    <property type="match status" value="1"/>
</dbReference>
<dbReference type="AlphaFoldDB" id="A0A179T4U7"/>
<proteinExistence type="inferred from homology"/>
<sequence>MSWRKIWILTIMLILLSGCGKVKEIHNQAYAVGMGIDYVDNEYHVVIQFLDFSNVAKTDQGKSSDQVPVWITKGKGKTIETALSGIYQTIQMRVNFEQLNLIIFGEGMITSKQLYEAFESLTSNFTVRLTAWTYGTQEKFDDIFTSSVIFDYPFSYSRLNQPNEGNQQSSTIPAITLRDFVWRLNEKTMTTIVPSVSLNEQHIFKESKPIKAAVINGAYILNDKTYKGWLSTSDLRGFIWANDESIRSITTIEEDKDHLIEVELIEPEIKLKKKKDALSYNINVNLRAMMRESLDSDMTQEKVKKKVEARVKEEVKKAFNAGKELGADIFQLEDNLYRYHYKEWLNNKHEKPIELANVKVNVVPLYSIEKFKSKKQDANTKREN</sequence>
<feature type="domain" description="Spore germination GerAC-like C-terminal" evidence="8">
    <location>
        <begin position="216"/>
        <end position="362"/>
    </location>
</feature>
<dbReference type="PANTHER" id="PTHR35789:SF1">
    <property type="entry name" value="SPORE GERMINATION PROTEIN B3"/>
    <property type="match status" value="1"/>
</dbReference>
<comment type="similarity">
    <text evidence="2">Belongs to the GerABKC lipoprotein family.</text>
</comment>
<dbReference type="GO" id="GO:0009847">
    <property type="term" value="P:spore germination"/>
    <property type="evidence" value="ECO:0007669"/>
    <property type="project" value="InterPro"/>
</dbReference>
<dbReference type="InterPro" id="IPR057336">
    <property type="entry name" value="GerAC_N"/>
</dbReference>
<dbReference type="RefSeq" id="WP_066330172.1">
    <property type="nucleotide sequence ID" value="NZ_LWSG01000009.1"/>
</dbReference>
<gene>
    <name evidence="10" type="ORF">A6K24_20140</name>
</gene>
<evidence type="ECO:0000256" key="1">
    <source>
        <dbReference type="ARBA" id="ARBA00004635"/>
    </source>
</evidence>
<keyword evidence="6" id="KW-0564">Palmitate</keyword>
<evidence type="ECO:0000256" key="3">
    <source>
        <dbReference type="ARBA" id="ARBA00022544"/>
    </source>
</evidence>
<protein>
    <recommendedName>
        <fullName evidence="12">Ger(X)C family spore germination protein</fullName>
    </recommendedName>
</protein>
<dbReference type="PANTHER" id="PTHR35789">
    <property type="entry name" value="SPORE GERMINATION PROTEIN B3"/>
    <property type="match status" value="1"/>
</dbReference>
<dbReference type="InterPro" id="IPR038501">
    <property type="entry name" value="Spore_GerAC_C_sf"/>
</dbReference>
<dbReference type="InterPro" id="IPR008844">
    <property type="entry name" value="Spore_GerAC-like"/>
</dbReference>
<keyword evidence="4" id="KW-0732">Signal</keyword>
<evidence type="ECO:0000313" key="11">
    <source>
        <dbReference type="Proteomes" id="UP000078534"/>
    </source>
</evidence>
<comment type="caution">
    <text evidence="10">The sequence shown here is derived from an EMBL/GenBank/DDBJ whole genome shotgun (WGS) entry which is preliminary data.</text>
</comment>
<name>A0A179T4U7_9BACI</name>
<evidence type="ECO:0008006" key="12">
    <source>
        <dbReference type="Google" id="ProtNLM"/>
    </source>
</evidence>
<evidence type="ECO:0000256" key="5">
    <source>
        <dbReference type="ARBA" id="ARBA00023136"/>
    </source>
</evidence>
<evidence type="ECO:0000256" key="2">
    <source>
        <dbReference type="ARBA" id="ARBA00007886"/>
    </source>
</evidence>
<comment type="subcellular location">
    <subcellularLocation>
        <location evidence="1">Membrane</location>
        <topology evidence="1">Lipid-anchor</topology>
    </subcellularLocation>
</comment>
<evidence type="ECO:0000256" key="6">
    <source>
        <dbReference type="ARBA" id="ARBA00023139"/>
    </source>
</evidence>
<evidence type="ECO:0000256" key="7">
    <source>
        <dbReference type="ARBA" id="ARBA00023288"/>
    </source>
</evidence>
<keyword evidence="11" id="KW-1185">Reference proteome</keyword>
<dbReference type="InterPro" id="IPR046953">
    <property type="entry name" value="Spore_GerAC-like_C"/>
</dbReference>
<evidence type="ECO:0000259" key="9">
    <source>
        <dbReference type="Pfam" id="PF25198"/>
    </source>
</evidence>
<feature type="domain" description="Spore germination protein N-terminal" evidence="9">
    <location>
        <begin position="23"/>
        <end position="197"/>
    </location>
</feature>
<dbReference type="Pfam" id="PF05504">
    <property type="entry name" value="Spore_GerAC"/>
    <property type="match status" value="1"/>
</dbReference>
<dbReference type="Pfam" id="PF25198">
    <property type="entry name" value="Spore_GerAC_N"/>
    <property type="match status" value="1"/>
</dbReference>
<evidence type="ECO:0000313" key="10">
    <source>
        <dbReference type="EMBL" id="OAS87482.1"/>
    </source>
</evidence>
<reference evidence="11" key="1">
    <citation type="submission" date="2016-04" db="EMBL/GenBank/DDBJ databases">
        <authorList>
            <person name="Lyu Z."/>
            <person name="Lyu W."/>
        </authorList>
    </citation>
    <scope>NUCLEOTIDE SEQUENCE [LARGE SCALE GENOMIC DNA]</scope>
    <source>
        <strain evidence="11">C44</strain>
    </source>
</reference>
<dbReference type="Proteomes" id="UP000078534">
    <property type="component" value="Unassembled WGS sequence"/>
</dbReference>
<evidence type="ECO:0000256" key="4">
    <source>
        <dbReference type="ARBA" id="ARBA00022729"/>
    </source>
</evidence>
<dbReference type="GO" id="GO:0016020">
    <property type="term" value="C:membrane"/>
    <property type="evidence" value="ECO:0007669"/>
    <property type="project" value="UniProtKB-SubCell"/>
</dbReference>
<dbReference type="PROSITE" id="PS51257">
    <property type="entry name" value="PROKAR_LIPOPROTEIN"/>
    <property type="match status" value="1"/>
</dbReference>
<dbReference type="OrthoDB" id="2380468at2"/>